<reference evidence="2 3" key="1">
    <citation type="submission" date="2018-05" db="EMBL/GenBank/DDBJ databases">
        <title>Rhodobacteraceae gen. nov., sp. nov. isolated from sea water.</title>
        <authorList>
            <person name="Ren Y."/>
        </authorList>
    </citation>
    <scope>NUCLEOTIDE SEQUENCE [LARGE SCALE GENOMIC DNA]</scope>
    <source>
        <strain evidence="2 3">TG-679</strain>
    </source>
</reference>
<dbReference type="AlphaFoldDB" id="A0A2V2L7C8"/>
<sequence>MGAADDDPRHARKQQMLVSDLSPDAHAPCDGSHRHGGRNGKILQPDAGFIKELDLVFARPAATCAAVPPDVV</sequence>
<comment type="caution">
    <text evidence="2">The sequence shown here is derived from an EMBL/GenBank/DDBJ whole genome shotgun (WGS) entry which is preliminary data.</text>
</comment>
<accession>A0A2V2L7C8</accession>
<organism evidence="2 3">
    <name type="scientific">Meridianimarinicoccus roseus</name>
    <dbReference type="NCBI Taxonomy" id="2072018"/>
    <lineage>
        <taxon>Bacteria</taxon>
        <taxon>Pseudomonadati</taxon>
        <taxon>Pseudomonadota</taxon>
        <taxon>Alphaproteobacteria</taxon>
        <taxon>Rhodobacterales</taxon>
        <taxon>Paracoccaceae</taxon>
        <taxon>Meridianimarinicoccus</taxon>
    </lineage>
</organism>
<protein>
    <submittedName>
        <fullName evidence="2">Uncharacterized protein</fullName>
    </submittedName>
</protein>
<evidence type="ECO:0000256" key="1">
    <source>
        <dbReference type="SAM" id="MobiDB-lite"/>
    </source>
</evidence>
<dbReference type="Proteomes" id="UP000245680">
    <property type="component" value="Unassembled WGS sequence"/>
</dbReference>
<evidence type="ECO:0000313" key="2">
    <source>
        <dbReference type="EMBL" id="PWR01242.1"/>
    </source>
</evidence>
<proteinExistence type="predicted"/>
<keyword evidence="3" id="KW-1185">Reference proteome</keyword>
<name>A0A2V2L7C8_9RHOB</name>
<dbReference type="EMBL" id="QGKU01000058">
    <property type="protein sequence ID" value="PWR01242.1"/>
    <property type="molecule type" value="Genomic_DNA"/>
</dbReference>
<evidence type="ECO:0000313" key="3">
    <source>
        <dbReference type="Proteomes" id="UP000245680"/>
    </source>
</evidence>
<gene>
    <name evidence="2" type="ORF">DKT77_17925</name>
</gene>
<feature type="region of interest" description="Disordered" evidence="1">
    <location>
        <begin position="1"/>
        <end position="43"/>
    </location>
</feature>